<dbReference type="AlphaFoldDB" id="A0AAV5NIK9"/>
<evidence type="ECO:0000256" key="1">
    <source>
        <dbReference type="SAM" id="MobiDB-lite"/>
    </source>
</evidence>
<dbReference type="EMBL" id="BSNU01000013">
    <property type="protein sequence ID" value="GLQ64282.1"/>
    <property type="molecule type" value="Genomic_DNA"/>
</dbReference>
<feature type="region of interest" description="Disordered" evidence="1">
    <location>
        <begin position="69"/>
        <end position="131"/>
    </location>
</feature>
<evidence type="ECO:0000313" key="4">
    <source>
        <dbReference type="Proteomes" id="UP001156614"/>
    </source>
</evidence>
<reference evidence="4" key="1">
    <citation type="journal article" date="2019" name="Int. J. Syst. Evol. Microbiol.">
        <title>The Global Catalogue of Microorganisms (GCM) 10K type strain sequencing project: providing services to taxonomists for standard genome sequencing and annotation.</title>
        <authorList>
            <consortium name="The Broad Institute Genomics Platform"/>
            <consortium name="The Broad Institute Genome Sequencing Center for Infectious Disease"/>
            <person name="Wu L."/>
            <person name="Ma J."/>
        </authorList>
    </citation>
    <scope>NUCLEOTIDE SEQUENCE [LARGE SCALE GENOMIC DNA]</scope>
    <source>
        <strain evidence="4">NBRC 3267</strain>
    </source>
</reference>
<dbReference type="RefSeq" id="WP_086633660.1">
    <property type="nucleotide sequence ID" value="NZ_BEWM01000014.1"/>
</dbReference>
<sequence>MSIRFRTSSAMLLAGMTLSSAALAAETSEKPCETDLCRSVRQSWTTVRQDASDATRWTKKESVKGWDATKDGTTKAAHWTGRESEKGWKATKAGTKDAAHDTAVWTRKAAHDVSQWGTDKTPDTAKTGQNQ</sequence>
<evidence type="ECO:0000313" key="3">
    <source>
        <dbReference type="EMBL" id="GLQ64282.1"/>
    </source>
</evidence>
<feature type="chain" id="PRO_5043618870" evidence="2">
    <location>
        <begin position="25"/>
        <end position="131"/>
    </location>
</feature>
<accession>A0AAV5NIK9</accession>
<name>A0AAV5NIK9_9PROT</name>
<protein>
    <submittedName>
        <fullName evidence="3">Uncharacterized protein</fullName>
    </submittedName>
</protein>
<keyword evidence="4" id="KW-1185">Reference proteome</keyword>
<feature type="signal peptide" evidence="2">
    <location>
        <begin position="1"/>
        <end position="24"/>
    </location>
</feature>
<comment type="caution">
    <text evidence="3">The sequence shown here is derived from an EMBL/GenBank/DDBJ whole genome shotgun (WGS) entry which is preliminary data.</text>
</comment>
<gene>
    <name evidence="3" type="ORF">GCM10007867_31290</name>
</gene>
<proteinExistence type="predicted"/>
<keyword evidence="2" id="KW-0732">Signal</keyword>
<organism evidence="3 4">
    <name type="scientific">Gluconobacter cerinus</name>
    <dbReference type="NCBI Taxonomy" id="38307"/>
    <lineage>
        <taxon>Bacteria</taxon>
        <taxon>Pseudomonadati</taxon>
        <taxon>Pseudomonadota</taxon>
        <taxon>Alphaproteobacteria</taxon>
        <taxon>Acetobacterales</taxon>
        <taxon>Acetobacteraceae</taxon>
        <taxon>Gluconobacter</taxon>
    </lineage>
</organism>
<dbReference type="Proteomes" id="UP001156614">
    <property type="component" value="Unassembled WGS sequence"/>
</dbReference>
<evidence type="ECO:0000256" key="2">
    <source>
        <dbReference type="SAM" id="SignalP"/>
    </source>
</evidence>
<feature type="compositionally biased region" description="Basic and acidic residues" evidence="1">
    <location>
        <begin position="80"/>
        <end position="100"/>
    </location>
</feature>